<gene>
    <name evidence="1" type="ORF">LITE_LOCUS23228</name>
</gene>
<proteinExistence type="predicted"/>
<sequence length="77" mass="8780">MTDILKMGTTANKRITRMVVAMAVIMRMERVMTPWSQMPLLAPANLKFQLGKRRVLFLGAEVFPSAYPVLAQRKSRN</sequence>
<organism evidence="1 2">
    <name type="scientific">Linum tenue</name>
    <dbReference type="NCBI Taxonomy" id="586396"/>
    <lineage>
        <taxon>Eukaryota</taxon>
        <taxon>Viridiplantae</taxon>
        <taxon>Streptophyta</taxon>
        <taxon>Embryophyta</taxon>
        <taxon>Tracheophyta</taxon>
        <taxon>Spermatophyta</taxon>
        <taxon>Magnoliopsida</taxon>
        <taxon>eudicotyledons</taxon>
        <taxon>Gunneridae</taxon>
        <taxon>Pentapetalae</taxon>
        <taxon>rosids</taxon>
        <taxon>fabids</taxon>
        <taxon>Malpighiales</taxon>
        <taxon>Linaceae</taxon>
        <taxon>Linum</taxon>
    </lineage>
</organism>
<comment type="caution">
    <text evidence="1">The sequence shown here is derived from an EMBL/GenBank/DDBJ whole genome shotgun (WGS) entry which is preliminary data.</text>
</comment>
<name>A0AAV0LBT9_9ROSI</name>
<dbReference type="Proteomes" id="UP001154282">
    <property type="component" value="Unassembled WGS sequence"/>
</dbReference>
<dbReference type="AlphaFoldDB" id="A0AAV0LBT9"/>
<protein>
    <submittedName>
        <fullName evidence="1">Uncharacterized protein</fullName>
    </submittedName>
</protein>
<accession>A0AAV0LBT9</accession>
<evidence type="ECO:0000313" key="2">
    <source>
        <dbReference type="Proteomes" id="UP001154282"/>
    </source>
</evidence>
<keyword evidence="2" id="KW-1185">Reference proteome</keyword>
<evidence type="ECO:0000313" key="1">
    <source>
        <dbReference type="EMBL" id="CAI0431967.1"/>
    </source>
</evidence>
<reference evidence="1" key="1">
    <citation type="submission" date="2022-08" db="EMBL/GenBank/DDBJ databases">
        <authorList>
            <person name="Gutierrez-Valencia J."/>
        </authorList>
    </citation>
    <scope>NUCLEOTIDE SEQUENCE</scope>
</reference>
<dbReference type="EMBL" id="CAMGYJ010000006">
    <property type="protein sequence ID" value="CAI0431967.1"/>
    <property type="molecule type" value="Genomic_DNA"/>
</dbReference>